<reference evidence="1" key="1">
    <citation type="submission" date="2021-06" db="EMBL/GenBank/DDBJ databases">
        <authorList>
            <person name="Kallberg Y."/>
            <person name="Tangrot J."/>
            <person name="Rosling A."/>
        </authorList>
    </citation>
    <scope>NUCLEOTIDE SEQUENCE</scope>
    <source>
        <strain evidence="1">MA461A</strain>
    </source>
</reference>
<proteinExistence type="predicted"/>
<protein>
    <submittedName>
        <fullName evidence="1">4025_t:CDS:1</fullName>
    </submittedName>
</protein>
<organism evidence="1 2">
    <name type="scientific">Racocetra persica</name>
    <dbReference type="NCBI Taxonomy" id="160502"/>
    <lineage>
        <taxon>Eukaryota</taxon>
        <taxon>Fungi</taxon>
        <taxon>Fungi incertae sedis</taxon>
        <taxon>Mucoromycota</taxon>
        <taxon>Glomeromycotina</taxon>
        <taxon>Glomeromycetes</taxon>
        <taxon>Diversisporales</taxon>
        <taxon>Gigasporaceae</taxon>
        <taxon>Racocetra</taxon>
    </lineage>
</organism>
<evidence type="ECO:0000313" key="2">
    <source>
        <dbReference type="Proteomes" id="UP000789920"/>
    </source>
</evidence>
<dbReference type="Proteomes" id="UP000789920">
    <property type="component" value="Unassembled WGS sequence"/>
</dbReference>
<feature type="non-terminal residue" evidence="1">
    <location>
        <position position="1"/>
    </location>
</feature>
<name>A0ACA9RRC8_9GLOM</name>
<keyword evidence="2" id="KW-1185">Reference proteome</keyword>
<dbReference type="EMBL" id="CAJVQC010065180">
    <property type="protein sequence ID" value="CAG8805224.1"/>
    <property type="molecule type" value="Genomic_DNA"/>
</dbReference>
<accession>A0ACA9RRC8</accession>
<evidence type="ECO:0000313" key="1">
    <source>
        <dbReference type="EMBL" id="CAG8805224.1"/>
    </source>
</evidence>
<gene>
    <name evidence="1" type="ORF">RPERSI_LOCUS21883</name>
</gene>
<sequence>LTKGNQQVKWGEFGLQAQQGNYIYNHQIEAARKVISKFLKKSKAGQMKANIFPHLGKTGKSLERMGLPQDISYQALTAASYKLPGKYKGRGIINGYFSFNNTILNLSKENGEVLCQVSAGSLGERGTRKATAGIAERVAEEIIKKASDYGIKEIELQVRNPGTGRDTVIKKILEAKSLQVRKLTDKTPVAFNGTRPRKRPRK</sequence>
<comment type="caution">
    <text evidence="1">The sequence shown here is derived from an EMBL/GenBank/DDBJ whole genome shotgun (WGS) entry which is preliminary data.</text>
</comment>